<protein>
    <submittedName>
        <fullName evidence="2">Uncharacterized protein</fullName>
    </submittedName>
</protein>
<organism evidence="2">
    <name type="scientific">Psilocybe cubensis</name>
    <name type="common">Psychedelic mushroom</name>
    <name type="synonym">Stropharia cubensis</name>
    <dbReference type="NCBI Taxonomy" id="181762"/>
    <lineage>
        <taxon>Eukaryota</taxon>
        <taxon>Fungi</taxon>
        <taxon>Dikarya</taxon>
        <taxon>Basidiomycota</taxon>
        <taxon>Agaricomycotina</taxon>
        <taxon>Agaricomycetes</taxon>
        <taxon>Agaricomycetidae</taxon>
        <taxon>Agaricales</taxon>
        <taxon>Agaricineae</taxon>
        <taxon>Strophariaceae</taxon>
        <taxon>Psilocybe</taxon>
    </lineage>
</organism>
<comment type="caution">
    <text evidence="2">The sequence shown here is derived from an EMBL/GenBank/DDBJ whole genome shotgun (WGS) entry which is preliminary data.</text>
</comment>
<name>A0A8H8CKJ0_PSICU</name>
<accession>A0A8H8CKJ0</accession>
<feature type="region of interest" description="Disordered" evidence="1">
    <location>
        <begin position="234"/>
        <end position="300"/>
    </location>
</feature>
<feature type="compositionally biased region" description="Polar residues" evidence="1">
    <location>
        <begin position="1"/>
        <end position="20"/>
    </location>
</feature>
<feature type="region of interest" description="Disordered" evidence="1">
    <location>
        <begin position="321"/>
        <end position="417"/>
    </location>
</feature>
<proteinExistence type="predicted"/>
<feature type="compositionally biased region" description="Low complexity" evidence="1">
    <location>
        <begin position="272"/>
        <end position="281"/>
    </location>
</feature>
<feature type="region of interest" description="Disordered" evidence="1">
    <location>
        <begin position="166"/>
        <end position="188"/>
    </location>
</feature>
<feature type="compositionally biased region" description="Polar residues" evidence="1">
    <location>
        <begin position="442"/>
        <end position="455"/>
    </location>
</feature>
<feature type="compositionally biased region" description="Basic and acidic residues" evidence="1">
    <location>
        <begin position="282"/>
        <end position="296"/>
    </location>
</feature>
<dbReference type="EMBL" id="JAFIQS010000006">
    <property type="protein sequence ID" value="KAG5168455.1"/>
    <property type="molecule type" value="Genomic_DNA"/>
</dbReference>
<dbReference type="AlphaFoldDB" id="A0A8H8CKJ0"/>
<feature type="compositionally biased region" description="Polar residues" evidence="1">
    <location>
        <begin position="328"/>
        <end position="340"/>
    </location>
</feature>
<gene>
    <name evidence="2" type="ORF">JR316_007055</name>
</gene>
<feature type="compositionally biased region" description="Polar residues" evidence="1">
    <location>
        <begin position="177"/>
        <end position="187"/>
    </location>
</feature>
<feature type="compositionally biased region" description="Basic and acidic residues" evidence="1">
    <location>
        <begin position="21"/>
        <end position="32"/>
    </location>
</feature>
<reference evidence="2" key="1">
    <citation type="submission" date="2021-02" db="EMBL/GenBank/DDBJ databases">
        <title>Psilocybe cubensis genome.</title>
        <authorList>
            <person name="Mckernan K.J."/>
            <person name="Crawford S."/>
            <person name="Trippe A."/>
            <person name="Kane L.T."/>
            <person name="Mclaughlin S."/>
        </authorList>
    </citation>
    <scope>NUCLEOTIDE SEQUENCE [LARGE SCALE GENOMIC DNA]</scope>
    <source>
        <strain evidence="2">MGC-MH-2018</strain>
    </source>
</reference>
<feature type="compositionally biased region" description="Basic and acidic residues" evidence="1">
    <location>
        <begin position="342"/>
        <end position="352"/>
    </location>
</feature>
<feature type="region of interest" description="Disordered" evidence="1">
    <location>
        <begin position="1"/>
        <end position="46"/>
    </location>
</feature>
<evidence type="ECO:0000256" key="1">
    <source>
        <dbReference type="SAM" id="MobiDB-lite"/>
    </source>
</evidence>
<sequence>MSNSGVSQSVPTASEYTSQYHRTEQSVYEDSRNVQQNPKQDFFESSGWNEVEVDDHGYQETYLDNLELPLVTPSDANPSAGTRAQAVLQIHALNSQIMPFSHTIKPSTFTQSSLYGSTCHGTVPVAREDVLNSVGKTLHPAEHTPGHSHSGDDLFHNLRLDMFGNTPFPSQPIPQAPQDSFQHSDTPSALLPRDYVELAKELPALNQVIEKWTDPLLEVYVATGTINPALLALPGKTPHLQVPPHRREKVRDLGRYTPYGSLKRHSREYVPSESVNRSSSSAERDHNAMPPKDKHPPRTRFRPFIETEAYPVNDEFQHTESNEAKGSGFNSVDQRLTSGRSGPEDARSHDATPRASRGRNSSKKMGSSSESAKKRGRTARDGSATQPHELDTFDNELTMEAQSQRTPGAASAPRRPRAVVARLDFVTGEVMSQGKRTDKTKGNSSLNATATYTKE</sequence>
<feature type="region of interest" description="Disordered" evidence="1">
    <location>
        <begin position="431"/>
        <end position="455"/>
    </location>
</feature>
<evidence type="ECO:0000313" key="2">
    <source>
        <dbReference type="EMBL" id="KAG5168455.1"/>
    </source>
</evidence>